<protein>
    <recommendedName>
        <fullName evidence="2">Outer membrane channel protein CpnT-like N-terminal domain-containing protein</fullName>
    </recommendedName>
</protein>
<dbReference type="Pfam" id="PF25547">
    <property type="entry name" value="WXG100_2"/>
    <property type="match status" value="1"/>
</dbReference>
<evidence type="ECO:0000259" key="2">
    <source>
        <dbReference type="Pfam" id="PF25547"/>
    </source>
</evidence>
<dbReference type="Proteomes" id="UP001596380">
    <property type="component" value="Unassembled WGS sequence"/>
</dbReference>
<keyword evidence="1" id="KW-1133">Transmembrane helix</keyword>
<accession>A0ABW2CEE7</accession>
<sequence>MGLQLPGELIGLLSMLGYTWPEADETKLFEMGSAWVDFSGTVNGIVSEAGTAAQQVWSGNKGADIDAFQKAWGEDDAPVAILDDAATGATLVGAALFLCAGIVLALKINVIVQLVMLAIQIAQAIATAAPTFGASLAEIPIFKEVTGMIIDTLIDQAIEALLG</sequence>
<keyword evidence="4" id="KW-1185">Reference proteome</keyword>
<comment type="caution">
    <text evidence="3">The sequence shown here is derived from an EMBL/GenBank/DDBJ whole genome shotgun (WGS) entry which is preliminary data.</text>
</comment>
<keyword evidence="1" id="KW-0472">Membrane</keyword>
<organism evidence="3 4">
    <name type="scientific">Actinomadura yumaensis</name>
    <dbReference type="NCBI Taxonomy" id="111807"/>
    <lineage>
        <taxon>Bacteria</taxon>
        <taxon>Bacillati</taxon>
        <taxon>Actinomycetota</taxon>
        <taxon>Actinomycetes</taxon>
        <taxon>Streptosporangiales</taxon>
        <taxon>Thermomonosporaceae</taxon>
        <taxon>Actinomadura</taxon>
    </lineage>
</organism>
<dbReference type="InterPro" id="IPR057746">
    <property type="entry name" value="CpnT-like_N"/>
</dbReference>
<evidence type="ECO:0000313" key="3">
    <source>
        <dbReference type="EMBL" id="MFC6880157.1"/>
    </source>
</evidence>
<proteinExistence type="predicted"/>
<dbReference type="EMBL" id="JBHSXS010000004">
    <property type="protein sequence ID" value="MFC6880157.1"/>
    <property type="molecule type" value="Genomic_DNA"/>
</dbReference>
<gene>
    <name evidence="3" type="ORF">ACFQKB_10315</name>
</gene>
<name>A0ABW2CEE7_9ACTN</name>
<evidence type="ECO:0000313" key="4">
    <source>
        <dbReference type="Proteomes" id="UP001596380"/>
    </source>
</evidence>
<keyword evidence="1" id="KW-0812">Transmembrane</keyword>
<feature type="domain" description="Outer membrane channel protein CpnT-like N-terminal" evidence="2">
    <location>
        <begin position="17"/>
        <end position="139"/>
    </location>
</feature>
<feature type="transmembrane region" description="Helical" evidence="1">
    <location>
        <begin position="85"/>
        <end position="106"/>
    </location>
</feature>
<reference evidence="4" key="1">
    <citation type="journal article" date="2019" name="Int. J. Syst. Evol. Microbiol.">
        <title>The Global Catalogue of Microorganisms (GCM) 10K type strain sequencing project: providing services to taxonomists for standard genome sequencing and annotation.</title>
        <authorList>
            <consortium name="The Broad Institute Genomics Platform"/>
            <consortium name="The Broad Institute Genome Sequencing Center for Infectious Disease"/>
            <person name="Wu L."/>
            <person name="Ma J."/>
        </authorList>
    </citation>
    <scope>NUCLEOTIDE SEQUENCE [LARGE SCALE GENOMIC DNA]</scope>
    <source>
        <strain evidence="4">JCM 3369</strain>
    </source>
</reference>
<dbReference type="RefSeq" id="WP_160820651.1">
    <property type="nucleotide sequence ID" value="NZ_JBHSXE010000001.1"/>
</dbReference>
<evidence type="ECO:0000256" key="1">
    <source>
        <dbReference type="SAM" id="Phobius"/>
    </source>
</evidence>